<reference evidence="1" key="1">
    <citation type="submission" date="2021-02" db="EMBL/GenBank/DDBJ databases">
        <authorList>
            <person name="Dougan E. K."/>
            <person name="Rhodes N."/>
            <person name="Thang M."/>
            <person name="Chan C."/>
        </authorList>
    </citation>
    <scope>NUCLEOTIDE SEQUENCE</scope>
</reference>
<dbReference type="EMBL" id="CAJNDS010000897">
    <property type="protein sequence ID" value="CAE7239897.1"/>
    <property type="molecule type" value="Genomic_DNA"/>
</dbReference>
<evidence type="ECO:0000313" key="1">
    <source>
        <dbReference type="EMBL" id="CAE7239897.1"/>
    </source>
</evidence>
<sequence>MAPGCKASVLRNDAKGRRAWMVWCFEHCRKMANQSMYTDMAQIAQECGLELIYHKKCEGFLRWLDGLDAGDTVLLVADWREAKPIVEGLRRRLFPYLWMCVLTQSQASYFHASSWAASHPCGREIPVLAELNKELLHAAAGNMAQAVEDAEAAKLAPQVIEWPLNLSTLSDPKIRAELAVRLQEVIEQSQWEVYED</sequence>
<name>A0A812LDG2_9DINO</name>
<proteinExistence type="predicted"/>
<gene>
    <name evidence="1" type="ORF">SNAT2548_LOCUS10691</name>
</gene>
<dbReference type="OrthoDB" id="431281at2759"/>
<organism evidence="1 2">
    <name type="scientific">Symbiodinium natans</name>
    <dbReference type="NCBI Taxonomy" id="878477"/>
    <lineage>
        <taxon>Eukaryota</taxon>
        <taxon>Sar</taxon>
        <taxon>Alveolata</taxon>
        <taxon>Dinophyceae</taxon>
        <taxon>Suessiales</taxon>
        <taxon>Symbiodiniaceae</taxon>
        <taxon>Symbiodinium</taxon>
    </lineage>
</organism>
<dbReference type="Proteomes" id="UP000604046">
    <property type="component" value="Unassembled WGS sequence"/>
</dbReference>
<accession>A0A812LDG2</accession>
<keyword evidence="2" id="KW-1185">Reference proteome</keyword>
<dbReference type="AlphaFoldDB" id="A0A812LDG2"/>
<protein>
    <submittedName>
        <fullName evidence="1">Uncharacterized protein</fullName>
    </submittedName>
</protein>
<comment type="caution">
    <text evidence="1">The sequence shown here is derived from an EMBL/GenBank/DDBJ whole genome shotgun (WGS) entry which is preliminary data.</text>
</comment>
<evidence type="ECO:0000313" key="2">
    <source>
        <dbReference type="Proteomes" id="UP000604046"/>
    </source>
</evidence>